<comment type="subcellular location">
    <subcellularLocation>
        <location evidence="2 7">Secreted</location>
        <location evidence="2 7">Cell wall</location>
    </subcellularLocation>
</comment>
<gene>
    <name evidence="9" type="ORF">RJ641_024767</name>
</gene>
<evidence type="ECO:0000259" key="8">
    <source>
        <dbReference type="Pfam" id="PF04408"/>
    </source>
</evidence>
<dbReference type="InterPro" id="IPR027417">
    <property type="entry name" value="P-loop_NTPase"/>
</dbReference>
<name>A0AAN8ZS84_9MAGN</name>
<evidence type="ECO:0000256" key="2">
    <source>
        <dbReference type="ARBA" id="ARBA00004191"/>
    </source>
</evidence>
<organism evidence="9 10">
    <name type="scientific">Dillenia turbinata</name>
    <dbReference type="NCBI Taxonomy" id="194707"/>
    <lineage>
        <taxon>Eukaryota</taxon>
        <taxon>Viridiplantae</taxon>
        <taxon>Streptophyta</taxon>
        <taxon>Embryophyta</taxon>
        <taxon>Tracheophyta</taxon>
        <taxon>Spermatophyta</taxon>
        <taxon>Magnoliopsida</taxon>
        <taxon>eudicotyledons</taxon>
        <taxon>Gunneridae</taxon>
        <taxon>Pentapetalae</taxon>
        <taxon>Dilleniales</taxon>
        <taxon>Dilleniaceae</taxon>
        <taxon>Dillenia</taxon>
    </lineage>
</organism>
<dbReference type="PANTHER" id="PTHR18934">
    <property type="entry name" value="ATP-DEPENDENT RNA HELICASE"/>
    <property type="match status" value="1"/>
</dbReference>
<dbReference type="Pfam" id="PF03283">
    <property type="entry name" value="PAE"/>
    <property type="match status" value="2"/>
</dbReference>
<accession>A0AAN8ZS84</accession>
<dbReference type="GO" id="GO:0003724">
    <property type="term" value="F:RNA helicase activity"/>
    <property type="evidence" value="ECO:0007669"/>
    <property type="project" value="UniProtKB-EC"/>
</dbReference>
<comment type="catalytic activity">
    <reaction evidence="6">
        <text>ATP + H2O = ADP + phosphate + H(+)</text>
        <dbReference type="Rhea" id="RHEA:13065"/>
        <dbReference type="ChEBI" id="CHEBI:15377"/>
        <dbReference type="ChEBI" id="CHEBI:15378"/>
        <dbReference type="ChEBI" id="CHEBI:30616"/>
        <dbReference type="ChEBI" id="CHEBI:43474"/>
        <dbReference type="ChEBI" id="CHEBI:456216"/>
        <dbReference type="EC" id="3.6.4.13"/>
    </reaction>
</comment>
<dbReference type="InterPro" id="IPR048333">
    <property type="entry name" value="HA2_WH"/>
</dbReference>
<evidence type="ECO:0000256" key="6">
    <source>
        <dbReference type="ARBA" id="ARBA00047984"/>
    </source>
</evidence>
<dbReference type="PANTHER" id="PTHR18934:SF234">
    <property type="entry name" value="PRE-MRNA-SPLICING FACTOR ATP-DEPENDENT RNA HELICASE DEAH4-RELATED"/>
    <property type="match status" value="1"/>
</dbReference>
<feature type="domain" description="Helicase associated" evidence="8">
    <location>
        <begin position="263"/>
        <end position="291"/>
    </location>
</feature>
<protein>
    <recommendedName>
        <fullName evidence="7">Pectin acetylesterase</fullName>
        <ecNumber evidence="7">3.1.1.-</ecNumber>
    </recommendedName>
</protein>
<dbReference type="GO" id="GO:0003723">
    <property type="term" value="F:RNA binding"/>
    <property type="evidence" value="ECO:0007669"/>
    <property type="project" value="TreeGrafter"/>
</dbReference>
<dbReference type="Gene3D" id="1.20.120.1080">
    <property type="match status" value="1"/>
</dbReference>
<comment type="similarity">
    <text evidence="3 7">Belongs to the pectinacetylesterase family.</text>
</comment>
<dbReference type="EMBL" id="JBAMMX010000003">
    <property type="protein sequence ID" value="KAK6943665.1"/>
    <property type="molecule type" value="Genomic_DNA"/>
</dbReference>
<sequence length="478" mass="51713">MANLPILQLEERILASAAQNPVAVIIDETGSGMSTQLSHRRFNSAPPCCDCLRLQRKILGFGALPNHAHANCCIFAVTQPRHVATVSVSRRVAQDLGVRRSPKSCISGIVAVTQPRRVGTVSVSRRVAQDLRVRRFPKSCTSGIVVVTATVSVSVPVSGRDLRARRSPKSNSSIVAVTQPRRVVTVSISRRVAQDLGVRRSPKSCISGIVAVTQARHVATVSVSRRVAQDLGVRRSPKSNSGIVAVTQPRRVVSVPAELLEVALKQLYLIDAINDNGSITSVRRRMADLPLEPLLSRNLLEVNEYGRTVNMGTRSTATDSGAKTMTCRWKESQVDYKNLRKALCVDYASQLAEKMIPHSGYRTLVQGGGWCNTVESCAQHSRTALGSSKYMDCQVIFGGILSSDPSQNPGCSAGGLATLIHCDDFQECLPKDTTVKCLADAEKIFLGVTPRNLSMVMSLNSRYNISGNLILQILMATG</sequence>
<dbReference type="Gene3D" id="3.40.50.300">
    <property type="entry name" value="P-loop containing nucleotide triphosphate hydrolases"/>
    <property type="match status" value="1"/>
</dbReference>
<keyword evidence="10" id="KW-1185">Reference proteome</keyword>
<reference evidence="9 10" key="1">
    <citation type="submission" date="2023-12" db="EMBL/GenBank/DDBJ databases">
        <title>A high-quality genome assembly for Dillenia turbinata (Dilleniales).</title>
        <authorList>
            <person name="Chanderbali A."/>
        </authorList>
    </citation>
    <scope>NUCLEOTIDE SEQUENCE [LARGE SCALE GENOMIC DNA]</scope>
    <source>
        <strain evidence="9">LSX21</strain>
        <tissue evidence="9">Leaf</tissue>
    </source>
</reference>
<evidence type="ECO:0000256" key="7">
    <source>
        <dbReference type="RuleBase" id="RU363114"/>
    </source>
</evidence>
<evidence type="ECO:0000313" key="9">
    <source>
        <dbReference type="EMBL" id="KAK6943665.1"/>
    </source>
</evidence>
<keyword evidence="4 7" id="KW-0134">Cell wall</keyword>
<keyword evidence="7" id="KW-0964">Secreted</keyword>
<evidence type="ECO:0000256" key="5">
    <source>
        <dbReference type="ARBA" id="ARBA00023316"/>
    </source>
</evidence>
<dbReference type="Pfam" id="PF04408">
    <property type="entry name" value="WHD_HA2"/>
    <property type="match status" value="1"/>
</dbReference>
<keyword evidence="5 7" id="KW-0961">Cell wall biogenesis/degradation</keyword>
<evidence type="ECO:0000256" key="3">
    <source>
        <dbReference type="ARBA" id="ARBA00005784"/>
    </source>
</evidence>
<evidence type="ECO:0000313" key="10">
    <source>
        <dbReference type="Proteomes" id="UP001370490"/>
    </source>
</evidence>
<evidence type="ECO:0000256" key="4">
    <source>
        <dbReference type="ARBA" id="ARBA00022512"/>
    </source>
</evidence>
<evidence type="ECO:0000256" key="1">
    <source>
        <dbReference type="ARBA" id="ARBA00003534"/>
    </source>
</evidence>
<dbReference type="Proteomes" id="UP001370490">
    <property type="component" value="Unassembled WGS sequence"/>
</dbReference>
<comment type="caution">
    <text evidence="9">The sequence shown here is derived from an EMBL/GenBank/DDBJ whole genome shotgun (WGS) entry which is preliminary data.</text>
</comment>
<dbReference type="AlphaFoldDB" id="A0AAN8ZS84"/>
<dbReference type="EC" id="3.1.1.-" evidence="7"/>
<dbReference type="InterPro" id="IPR004963">
    <property type="entry name" value="PAE/NOTUM"/>
</dbReference>
<keyword evidence="7" id="KW-0378">Hydrolase</keyword>
<dbReference type="GO" id="GO:0016787">
    <property type="term" value="F:hydrolase activity"/>
    <property type="evidence" value="ECO:0007669"/>
    <property type="project" value="UniProtKB-KW"/>
</dbReference>
<proteinExistence type="inferred from homology"/>
<dbReference type="GO" id="GO:0071555">
    <property type="term" value="P:cell wall organization"/>
    <property type="evidence" value="ECO:0007669"/>
    <property type="project" value="UniProtKB-KW"/>
</dbReference>
<comment type="function">
    <text evidence="1 7">Hydrolyzes acetyl esters in homogalacturonan regions of pectin. In type I primary cell wall, galacturonic acid residues of pectin can be acetylated at the O-2 and O-3 positions. Decreasing the degree of acetylation of pectin gels in vitro alters their physical properties.</text>
</comment>